<feature type="region of interest" description="Disordered" evidence="1">
    <location>
        <begin position="1"/>
        <end position="43"/>
    </location>
</feature>
<proteinExistence type="predicted"/>
<evidence type="ECO:0000256" key="1">
    <source>
        <dbReference type="SAM" id="MobiDB-lite"/>
    </source>
</evidence>
<accession>A0AAD6T7H9</accession>
<keyword evidence="3" id="KW-1185">Reference proteome</keyword>
<feature type="compositionally biased region" description="Pro residues" evidence="1">
    <location>
        <begin position="8"/>
        <end position="22"/>
    </location>
</feature>
<gene>
    <name evidence="2" type="ORF">C8F04DRAFT_1253774</name>
</gene>
<feature type="region of interest" description="Disordered" evidence="1">
    <location>
        <begin position="64"/>
        <end position="97"/>
    </location>
</feature>
<protein>
    <submittedName>
        <fullName evidence="2">Uncharacterized protein</fullName>
    </submittedName>
</protein>
<reference evidence="2" key="1">
    <citation type="submission" date="2023-03" db="EMBL/GenBank/DDBJ databases">
        <title>Massive genome expansion in bonnet fungi (Mycena s.s.) driven by repeated elements and novel gene families across ecological guilds.</title>
        <authorList>
            <consortium name="Lawrence Berkeley National Laboratory"/>
            <person name="Harder C.B."/>
            <person name="Miyauchi S."/>
            <person name="Viragh M."/>
            <person name="Kuo A."/>
            <person name="Thoen E."/>
            <person name="Andreopoulos B."/>
            <person name="Lu D."/>
            <person name="Skrede I."/>
            <person name="Drula E."/>
            <person name="Henrissat B."/>
            <person name="Morin E."/>
            <person name="Kohler A."/>
            <person name="Barry K."/>
            <person name="LaButti K."/>
            <person name="Morin E."/>
            <person name="Salamov A."/>
            <person name="Lipzen A."/>
            <person name="Mereny Z."/>
            <person name="Hegedus B."/>
            <person name="Baldrian P."/>
            <person name="Stursova M."/>
            <person name="Weitz H."/>
            <person name="Taylor A."/>
            <person name="Grigoriev I.V."/>
            <person name="Nagy L.G."/>
            <person name="Martin F."/>
            <person name="Kauserud H."/>
        </authorList>
    </citation>
    <scope>NUCLEOTIDE SEQUENCE</scope>
    <source>
        <strain evidence="2">CBHHK200</strain>
    </source>
</reference>
<dbReference type="Proteomes" id="UP001218188">
    <property type="component" value="Unassembled WGS sequence"/>
</dbReference>
<evidence type="ECO:0000313" key="2">
    <source>
        <dbReference type="EMBL" id="KAJ7040858.1"/>
    </source>
</evidence>
<feature type="region of interest" description="Disordered" evidence="1">
    <location>
        <begin position="195"/>
        <end position="217"/>
    </location>
</feature>
<evidence type="ECO:0000313" key="3">
    <source>
        <dbReference type="Proteomes" id="UP001218188"/>
    </source>
</evidence>
<comment type="caution">
    <text evidence="2">The sequence shown here is derived from an EMBL/GenBank/DDBJ whole genome shotgun (WGS) entry which is preliminary data.</text>
</comment>
<dbReference type="EMBL" id="JARJCM010000020">
    <property type="protein sequence ID" value="KAJ7040858.1"/>
    <property type="molecule type" value="Genomic_DNA"/>
</dbReference>
<sequence>MHDVTFPNTPPPPTHPLDPATPPRHQRPSLPAPQRRPSTALGPLHPNLPFCLVTDSPLQASCLPSSASTAPTWHPPPHRCLRSPTSPSRLLTHAPAASRTTPALLLRSPASAAHSSLPIPGAPLPPSPHWISARILPSPPLSCGCHPLPRSPCAYAAPIVFRPPLLYPGPGEGRIWPVDDERGITATEVFRLATGHNDDTEGGGWSTGVTQRHRTIG</sequence>
<organism evidence="2 3">
    <name type="scientific">Mycena alexandri</name>
    <dbReference type="NCBI Taxonomy" id="1745969"/>
    <lineage>
        <taxon>Eukaryota</taxon>
        <taxon>Fungi</taxon>
        <taxon>Dikarya</taxon>
        <taxon>Basidiomycota</taxon>
        <taxon>Agaricomycotina</taxon>
        <taxon>Agaricomycetes</taxon>
        <taxon>Agaricomycetidae</taxon>
        <taxon>Agaricales</taxon>
        <taxon>Marasmiineae</taxon>
        <taxon>Mycenaceae</taxon>
        <taxon>Mycena</taxon>
    </lineage>
</organism>
<dbReference type="AlphaFoldDB" id="A0AAD6T7H9"/>
<name>A0AAD6T7H9_9AGAR</name>